<gene>
    <name evidence="1" type="ORF">LIQ08_06235</name>
</gene>
<dbReference type="AlphaFoldDB" id="A0AAJ1B447"/>
<dbReference type="Gene3D" id="3.40.50.2000">
    <property type="entry name" value="Glycogen Phosphorylase B"/>
    <property type="match status" value="1"/>
</dbReference>
<name>A0AAJ1B447_MEDGN</name>
<evidence type="ECO:0008006" key="3">
    <source>
        <dbReference type="Google" id="ProtNLM"/>
    </source>
</evidence>
<evidence type="ECO:0000313" key="2">
    <source>
        <dbReference type="Proteomes" id="UP001297370"/>
    </source>
</evidence>
<dbReference type="SUPFAM" id="SSF53756">
    <property type="entry name" value="UDP-Glycosyltransferase/glycogen phosphorylase"/>
    <property type="match status" value="1"/>
</dbReference>
<reference evidence="1" key="1">
    <citation type="submission" date="2021-10" db="EMBL/GenBank/DDBJ databases">
        <title>Collection of gut derived symbiotic bacterial strains cultured from healthy donors.</title>
        <authorList>
            <person name="Lin H."/>
            <person name="Littmann E."/>
            <person name="Claire K."/>
            <person name="Pamer E."/>
        </authorList>
    </citation>
    <scope>NUCLEOTIDE SEQUENCE</scope>
    <source>
        <strain evidence="1">MSK.23.18</strain>
    </source>
</reference>
<comment type="caution">
    <text evidence="1">The sequence shown here is derived from an EMBL/GenBank/DDBJ whole genome shotgun (WGS) entry which is preliminary data.</text>
</comment>
<organism evidence="1 2">
    <name type="scientific">Mediterraneibacter gnavus</name>
    <name type="common">Ruminococcus gnavus</name>
    <dbReference type="NCBI Taxonomy" id="33038"/>
    <lineage>
        <taxon>Bacteria</taxon>
        <taxon>Bacillati</taxon>
        <taxon>Bacillota</taxon>
        <taxon>Clostridia</taxon>
        <taxon>Lachnospirales</taxon>
        <taxon>Lachnospiraceae</taxon>
        <taxon>Mediterraneibacter</taxon>
    </lineage>
</organism>
<dbReference type="RefSeq" id="WP_147417771.1">
    <property type="nucleotide sequence ID" value="NZ_JAAIQY010000008.1"/>
</dbReference>
<accession>A0AAJ1B447</accession>
<proteinExistence type="predicted"/>
<dbReference type="EMBL" id="JAJBOM010000006">
    <property type="protein sequence ID" value="MCB5618760.1"/>
    <property type="molecule type" value="Genomic_DNA"/>
</dbReference>
<protein>
    <recommendedName>
        <fullName evidence="3">Glycosyltransferase</fullName>
    </recommendedName>
</protein>
<dbReference type="Proteomes" id="UP001297370">
    <property type="component" value="Unassembled WGS sequence"/>
</dbReference>
<sequence>MDYDIIIWNRSLIDEKCRGQIISYYVKDIANNRDPKKVLKYIGFFHFVKKNIVKNKYEKIVLLDTSAGTAALLAGFLSKHYRNKYWIDIRDYSFENILLYKKMLGKAINSAYCCDISSRGFLKFLPKMRNYCVTHNVDYDTINNVKNTTFVQDSCIRISFIGNVRYYNLNIKLLDLLKNDERFRIQFYGTESEKIRDYCVTNGIRNVDFEGRFPFEKTAFFYQKTDLINNIYGNETMEVSTALSNKLYYAAYLDKPILVSNNTYMSDVVKKYNLGYVVDLNNNNLADDIYTWYIQYKENPSTMRQSFIDKIEKEFKDYQEKFKKFIQETS</sequence>
<evidence type="ECO:0000313" key="1">
    <source>
        <dbReference type="EMBL" id="MCB5618760.1"/>
    </source>
</evidence>